<dbReference type="Gene3D" id="3.40.50.2300">
    <property type="match status" value="1"/>
</dbReference>
<sequence>MLSATIAQQPKLLGRLAVQSAIKAAKGETIQKTIAVPVKVATKENIAQLTSF</sequence>
<organism evidence="1 2">
    <name type="scientific">Actinomadura alba</name>
    <dbReference type="NCBI Taxonomy" id="406431"/>
    <lineage>
        <taxon>Bacteria</taxon>
        <taxon>Bacillati</taxon>
        <taxon>Actinomycetota</taxon>
        <taxon>Actinomycetes</taxon>
        <taxon>Streptosporangiales</taxon>
        <taxon>Thermomonosporaceae</taxon>
        <taxon>Actinomadura</taxon>
    </lineage>
</organism>
<evidence type="ECO:0000313" key="1">
    <source>
        <dbReference type="EMBL" id="MBC6471095.1"/>
    </source>
</evidence>
<evidence type="ECO:0008006" key="3">
    <source>
        <dbReference type="Google" id="ProtNLM"/>
    </source>
</evidence>
<gene>
    <name evidence="1" type="ORF">HKK74_37240</name>
</gene>
<reference evidence="1 2" key="1">
    <citation type="submission" date="2020-06" db="EMBL/GenBank/DDBJ databases">
        <title>Actinomadura xiongansis sp. nov., isolated from soil of Baiyangdian.</title>
        <authorList>
            <person name="Zhang X."/>
        </authorList>
    </citation>
    <scope>NUCLEOTIDE SEQUENCE [LARGE SCALE GENOMIC DNA]</scope>
    <source>
        <strain evidence="1 2">HBUM206468</strain>
    </source>
</reference>
<comment type="caution">
    <text evidence="1">The sequence shown here is derived from an EMBL/GenBank/DDBJ whole genome shotgun (WGS) entry which is preliminary data.</text>
</comment>
<dbReference type="InterPro" id="IPR028082">
    <property type="entry name" value="Peripla_BP_I"/>
</dbReference>
<name>A0ABR7M1U9_9ACTN</name>
<keyword evidence="2" id="KW-1185">Reference proteome</keyword>
<dbReference type="EMBL" id="JABVEC010000057">
    <property type="protein sequence ID" value="MBC6471095.1"/>
    <property type="molecule type" value="Genomic_DNA"/>
</dbReference>
<evidence type="ECO:0000313" key="2">
    <source>
        <dbReference type="Proteomes" id="UP000805614"/>
    </source>
</evidence>
<protein>
    <recommendedName>
        <fullName evidence="3">Ribose transport system substrate-binding protein</fullName>
    </recommendedName>
</protein>
<dbReference type="RefSeq" id="WP_187248137.1">
    <property type="nucleotide sequence ID" value="NZ_BAAAOK010000007.1"/>
</dbReference>
<proteinExistence type="predicted"/>
<dbReference type="Proteomes" id="UP000805614">
    <property type="component" value="Unassembled WGS sequence"/>
</dbReference>
<dbReference type="SUPFAM" id="SSF53822">
    <property type="entry name" value="Periplasmic binding protein-like I"/>
    <property type="match status" value="1"/>
</dbReference>
<accession>A0ABR7M1U9</accession>